<evidence type="ECO:0000313" key="20">
    <source>
        <dbReference type="Proteomes" id="UP000054075"/>
    </source>
</evidence>
<protein>
    <recommendedName>
        <fullName evidence="17">Isocitrate dehydrogenase [NADP]</fullName>
        <ecNumber evidence="17">1.1.1.42</ecNumber>
    </recommendedName>
</protein>
<dbReference type="NCBIfam" id="TIGR00183">
    <property type="entry name" value="prok_nadp_idh"/>
    <property type="match status" value="1"/>
</dbReference>
<name>A8PL96_9COXI</name>
<feature type="binding site" evidence="12">
    <location>
        <position position="115"/>
    </location>
    <ligand>
        <name>D-threo-isocitrate</name>
        <dbReference type="ChEBI" id="CHEBI:15562"/>
    </ligand>
</feature>
<dbReference type="SMART" id="SM01329">
    <property type="entry name" value="Iso_dh"/>
    <property type="match status" value="1"/>
</dbReference>
<evidence type="ECO:0000256" key="7">
    <source>
        <dbReference type="ARBA" id="ARBA00022842"/>
    </source>
</evidence>
<dbReference type="GO" id="GO:0051287">
    <property type="term" value="F:NAD binding"/>
    <property type="evidence" value="ECO:0007669"/>
    <property type="project" value="InterPro"/>
</dbReference>
<dbReference type="AlphaFoldDB" id="A8PL96"/>
<evidence type="ECO:0000256" key="17">
    <source>
        <dbReference type="RuleBase" id="RU004446"/>
    </source>
</evidence>
<dbReference type="GO" id="GO:0004450">
    <property type="term" value="F:isocitrate dehydrogenase (NADP+) activity"/>
    <property type="evidence" value="ECO:0007669"/>
    <property type="project" value="UniProtKB-UniRule"/>
</dbReference>
<dbReference type="PANTHER" id="PTHR43504">
    <property type="entry name" value="ISOCITRATE DEHYDROGENASE [NADP]"/>
    <property type="match status" value="1"/>
</dbReference>
<evidence type="ECO:0000256" key="15">
    <source>
        <dbReference type="PIRSR" id="PIRSR604439-4"/>
    </source>
</evidence>
<feature type="binding site" evidence="13">
    <location>
        <begin position="341"/>
        <end position="347"/>
    </location>
    <ligand>
        <name>NADP(+)</name>
        <dbReference type="ChEBI" id="CHEBI:58349"/>
    </ligand>
</feature>
<feature type="binding site" evidence="13">
    <location>
        <position position="397"/>
    </location>
    <ligand>
        <name>NADP(+)</name>
        <dbReference type="ChEBI" id="CHEBI:58349"/>
    </ligand>
</feature>
<gene>
    <name evidence="19" type="primary">icd</name>
    <name evidence="19" type="ORF">RICGR_0363</name>
</gene>
<keyword evidence="10 14" id="KW-0464">Manganese</keyword>
<dbReference type="GO" id="GO:0006099">
    <property type="term" value="P:tricarboxylic acid cycle"/>
    <property type="evidence" value="ECO:0007669"/>
    <property type="project" value="UniProtKB-UniRule"/>
</dbReference>
<reference evidence="19" key="1">
    <citation type="submission" date="2006-04" db="EMBL/GenBank/DDBJ databases">
        <authorList>
            <person name="Seshadri R."/>
            <person name="Federici B.A."/>
        </authorList>
    </citation>
    <scope>NUCLEOTIDE SEQUENCE [LARGE SCALE GENOMIC DNA]</scope>
</reference>
<feature type="domain" description="Isopropylmalate dehydrogenase-like" evidence="18">
    <location>
        <begin position="30"/>
        <end position="414"/>
    </location>
</feature>
<dbReference type="Gene3D" id="3.40.718.10">
    <property type="entry name" value="Isopropylmalate Dehydrogenase"/>
    <property type="match status" value="1"/>
</dbReference>
<keyword evidence="20" id="KW-1185">Reference proteome</keyword>
<feature type="binding site" evidence="12">
    <location>
        <position position="121"/>
    </location>
    <ligand>
        <name>D-threo-isocitrate</name>
        <dbReference type="ChEBI" id="CHEBI:15562"/>
    </ligand>
</feature>
<dbReference type="InterPro" id="IPR004439">
    <property type="entry name" value="Isocitrate_DH_NADP_dimer_prok"/>
</dbReference>
<comment type="cofactor">
    <cofactor evidence="14">
        <name>Mg(2+)</name>
        <dbReference type="ChEBI" id="CHEBI:18420"/>
    </cofactor>
    <cofactor evidence="14">
        <name>Mn(2+)</name>
        <dbReference type="ChEBI" id="CHEBI:29035"/>
    </cofactor>
    <text evidence="14">Binds 1 Mg(2+) or Mn(2+) ion per subunit.</text>
</comment>
<comment type="similarity">
    <text evidence="2">Belongs to the isocitrate and isopropylmalate dehydrogenases family.</text>
</comment>
<dbReference type="EC" id="1.1.1.42" evidence="17"/>
<feature type="site" description="Critical for catalysis" evidence="15">
    <location>
        <position position="232"/>
    </location>
</feature>
<dbReference type="STRING" id="59196.RICGR_0363"/>
<evidence type="ECO:0000256" key="4">
    <source>
        <dbReference type="ARBA" id="ARBA00022435"/>
    </source>
</evidence>
<feature type="binding site" evidence="13">
    <location>
        <position position="354"/>
    </location>
    <ligand>
        <name>NADP(+)</name>
        <dbReference type="ChEBI" id="CHEBI:58349"/>
    </ligand>
</feature>
<evidence type="ECO:0000256" key="2">
    <source>
        <dbReference type="ARBA" id="ARBA00007769"/>
    </source>
</evidence>
<keyword evidence="7 14" id="KW-0460">Magnesium</keyword>
<comment type="catalytic activity">
    <reaction evidence="11">
        <text>D-threo-isocitrate + NADP(+) = 2-oxoglutarate + CO2 + NADPH</text>
        <dbReference type="Rhea" id="RHEA:19629"/>
        <dbReference type="ChEBI" id="CHEBI:15562"/>
        <dbReference type="ChEBI" id="CHEBI:16526"/>
        <dbReference type="ChEBI" id="CHEBI:16810"/>
        <dbReference type="ChEBI" id="CHEBI:57783"/>
        <dbReference type="ChEBI" id="CHEBI:58349"/>
        <dbReference type="EC" id="1.1.1.42"/>
    </reaction>
</comment>
<accession>A8PL96</accession>
<feature type="modified residue" description="N6-succinyllysine" evidence="16">
    <location>
        <position position="244"/>
    </location>
</feature>
<evidence type="ECO:0000313" key="19">
    <source>
        <dbReference type="EMBL" id="EDP46217.1"/>
    </source>
</evidence>
<dbReference type="EMBL" id="AAQJ02000001">
    <property type="protein sequence ID" value="EDP46217.1"/>
    <property type="molecule type" value="Genomic_DNA"/>
</dbReference>
<evidence type="ECO:0000256" key="3">
    <source>
        <dbReference type="ARBA" id="ARBA00011738"/>
    </source>
</evidence>
<dbReference type="RefSeq" id="WP_006035200.1">
    <property type="nucleotide sequence ID" value="NZ_AAQJ02000001.1"/>
</dbReference>
<evidence type="ECO:0000256" key="8">
    <source>
        <dbReference type="ARBA" id="ARBA00022857"/>
    </source>
</evidence>
<feature type="binding site" evidence="12">
    <location>
        <position position="117"/>
    </location>
    <ligand>
        <name>D-threo-isocitrate</name>
        <dbReference type="ChEBI" id="CHEBI:15562"/>
    </ligand>
</feature>
<dbReference type="PANTHER" id="PTHR43504:SF1">
    <property type="entry name" value="ISOCITRATE DEHYDROGENASE [NADP]"/>
    <property type="match status" value="1"/>
</dbReference>
<dbReference type="GO" id="GO:0006097">
    <property type="term" value="P:glyoxylate cycle"/>
    <property type="evidence" value="ECO:0007669"/>
    <property type="project" value="UniProtKB-KW"/>
</dbReference>
<comment type="caution">
    <text evidence="19">The sequence shown here is derived from an EMBL/GenBank/DDBJ whole genome shotgun (WGS) entry which is preliminary data.</text>
</comment>
<feature type="binding site" evidence="12">
    <location>
        <position position="131"/>
    </location>
    <ligand>
        <name>D-threo-isocitrate</name>
        <dbReference type="ChEBI" id="CHEBI:15562"/>
    </ligand>
</feature>
<comment type="subunit">
    <text evidence="3">Homodimer.</text>
</comment>
<dbReference type="Pfam" id="PF00180">
    <property type="entry name" value="Iso_dh"/>
    <property type="match status" value="1"/>
</dbReference>
<reference evidence="19" key="2">
    <citation type="submission" date="2007-10" db="EMBL/GenBank/DDBJ databases">
        <authorList>
            <person name="Myers G.S."/>
        </authorList>
    </citation>
    <scope>NUCLEOTIDE SEQUENCE [LARGE SCALE GENOMIC DNA]</scope>
</reference>
<dbReference type="InterPro" id="IPR024084">
    <property type="entry name" value="IsoPropMal-DH-like_dom"/>
</dbReference>
<feature type="modified residue" description="N6-succinyllysine" evidence="16">
    <location>
        <position position="102"/>
    </location>
</feature>
<dbReference type="PROSITE" id="PS00470">
    <property type="entry name" value="IDH_IMDH"/>
    <property type="match status" value="1"/>
</dbReference>
<comment type="cofactor">
    <cofactor evidence="1">
        <name>Mn(2+)</name>
        <dbReference type="ChEBI" id="CHEBI:29035"/>
    </cofactor>
</comment>
<feature type="binding site" evidence="14">
    <location>
        <position position="309"/>
    </location>
    <ligand>
        <name>Mg(2+)</name>
        <dbReference type="ChEBI" id="CHEBI:18420"/>
    </ligand>
</feature>
<keyword evidence="8 13" id="KW-0521">NADP</keyword>
<keyword evidence="6 17" id="KW-0479">Metal-binding</keyword>
<dbReference type="OrthoDB" id="9806254at2"/>
<evidence type="ECO:0000256" key="13">
    <source>
        <dbReference type="PIRSR" id="PIRSR604439-2"/>
    </source>
</evidence>
<evidence type="ECO:0000256" key="11">
    <source>
        <dbReference type="ARBA" id="ARBA00023554"/>
    </source>
</evidence>
<evidence type="ECO:0000256" key="12">
    <source>
        <dbReference type="PIRSR" id="PIRSR604439-1"/>
    </source>
</evidence>
<keyword evidence="9 19" id="KW-0560">Oxidoreductase</keyword>
<sequence>MTYHAIQIPPFGKAISVNADYSLNVPEEPIIPFIEGDGIGIDITPAMQYVVNAAIKKAYGDKRRIAWMEIYAGDKATRIYGDNQCLPDETLAAIRHYVVSIKGPLTTPVGGGIRSLNVALRQQLDLYVCLRPIRYFKGVPSPLREPDKTHMVIFRENSEDIYAGIEWQADSQEAKKMIAFLQHDMGVKKIRFPAQCGIGIKPVSKEGSQRLVKRAIQYAIDHDLPSVTLVHKGNIMKFTEGAFKEWGYAVAKEQFGAKLLNGGPWMQLKNPKTEKEIIIKDFIADAFLQQILLRPEEYSVIATLNLNGDYISDALAAQVGGIGIAPGANLSDNVAMFEATHGTAPKYAGQNKVNPGSLILSAEMMLRYLGWNEAACHIITGMEGAIQSKTVTYDFARLMNNAKEVSCSDFAQSIVDHMCHKQSLTATTF</sequence>
<evidence type="ECO:0000256" key="6">
    <source>
        <dbReference type="ARBA" id="ARBA00022723"/>
    </source>
</evidence>
<feature type="binding site" evidence="13">
    <location>
        <position position="393"/>
    </location>
    <ligand>
        <name>NADP(+)</name>
        <dbReference type="ChEBI" id="CHEBI:58349"/>
    </ligand>
</feature>
<organism evidence="19 20">
    <name type="scientific">Rickettsiella grylli</name>
    <dbReference type="NCBI Taxonomy" id="59196"/>
    <lineage>
        <taxon>Bacteria</taxon>
        <taxon>Pseudomonadati</taxon>
        <taxon>Pseudomonadota</taxon>
        <taxon>Gammaproteobacteria</taxon>
        <taxon>Legionellales</taxon>
        <taxon>Coxiellaceae</taxon>
        <taxon>Rickettsiella</taxon>
    </lineage>
</organism>
<feature type="binding site" evidence="13">
    <location>
        <position position="106"/>
    </location>
    <ligand>
        <name>NADP(+)</name>
        <dbReference type="ChEBI" id="CHEBI:58349"/>
    </ligand>
</feature>
<evidence type="ECO:0000256" key="16">
    <source>
        <dbReference type="PIRSR" id="PIRSR604439-5"/>
    </source>
</evidence>
<evidence type="ECO:0000256" key="10">
    <source>
        <dbReference type="ARBA" id="ARBA00023211"/>
    </source>
</evidence>
<feature type="site" description="Critical for catalysis" evidence="15">
    <location>
        <position position="162"/>
    </location>
</feature>
<dbReference type="GO" id="GO:0000287">
    <property type="term" value="F:magnesium ion binding"/>
    <property type="evidence" value="ECO:0007669"/>
    <property type="project" value="InterPro"/>
</dbReference>
<evidence type="ECO:0000256" key="5">
    <source>
        <dbReference type="ARBA" id="ARBA00022532"/>
    </source>
</evidence>
<dbReference type="SUPFAM" id="SSF53659">
    <property type="entry name" value="Isocitrate/Isopropylmalate dehydrogenase-like"/>
    <property type="match status" value="1"/>
</dbReference>
<dbReference type="eggNOG" id="COG0538">
    <property type="taxonomic scope" value="Bacteria"/>
</dbReference>
<proteinExistence type="inferred from homology"/>
<feature type="binding site" evidence="12">
    <location>
        <position position="155"/>
    </location>
    <ligand>
        <name>D-threo-isocitrate</name>
        <dbReference type="ChEBI" id="CHEBI:15562"/>
    </ligand>
</feature>
<dbReference type="NCBIfam" id="NF005425">
    <property type="entry name" value="PRK07006.1"/>
    <property type="match status" value="1"/>
</dbReference>
<dbReference type="InterPro" id="IPR019818">
    <property type="entry name" value="IsoCit/isopropylmalate_DH_CS"/>
</dbReference>
<evidence type="ECO:0000259" key="18">
    <source>
        <dbReference type="SMART" id="SM01329"/>
    </source>
</evidence>
<dbReference type="Proteomes" id="UP000054075">
    <property type="component" value="Unassembled WGS sequence"/>
</dbReference>
<keyword evidence="5 17" id="KW-0816">Tricarboxylic acid cycle</keyword>
<evidence type="ECO:0000256" key="14">
    <source>
        <dbReference type="PIRSR" id="PIRSR604439-3"/>
    </source>
</evidence>
<evidence type="ECO:0000256" key="1">
    <source>
        <dbReference type="ARBA" id="ARBA00001936"/>
    </source>
</evidence>
<evidence type="ECO:0000256" key="9">
    <source>
        <dbReference type="ARBA" id="ARBA00023002"/>
    </source>
</evidence>
<feature type="modified residue" description="Phosphoserine" evidence="16">
    <location>
        <position position="115"/>
    </location>
</feature>
<keyword evidence="4 17" id="KW-0329">Glyoxylate bypass</keyword>